<gene>
    <name evidence="1" type="ORF">BBK82_29940</name>
</gene>
<dbReference type="AlphaFoldDB" id="A0A1B2HPJ8"/>
<dbReference type="KEGG" id="led:BBK82_29940"/>
<organism evidence="1 2">
    <name type="scientific">Lentzea guizhouensis</name>
    <dbReference type="NCBI Taxonomy" id="1586287"/>
    <lineage>
        <taxon>Bacteria</taxon>
        <taxon>Bacillati</taxon>
        <taxon>Actinomycetota</taxon>
        <taxon>Actinomycetes</taxon>
        <taxon>Pseudonocardiales</taxon>
        <taxon>Pseudonocardiaceae</taxon>
        <taxon>Lentzea</taxon>
    </lineage>
</organism>
<name>A0A1B2HPJ8_9PSEU</name>
<sequence length="71" mass="8184">MHSLRTEEGFKPEPLEWYPGEQPTLLAQAFDLACDHGLSITQLADQLAWKVPRIREFLGVPDIRPVLRVMR</sequence>
<evidence type="ECO:0000313" key="2">
    <source>
        <dbReference type="Proteomes" id="UP000093053"/>
    </source>
</evidence>
<dbReference type="EMBL" id="CP016793">
    <property type="protein sequence ID" value="ANZ39639.1"/>
    <property type="molecule type" value="Genomic_DNA"/>
</dbReference>
<reference evidence="1 2" key="1">
    <citation type="submission" date="2016-07" db="EMBL/GenBank/DDBJ databases">
        <title>Complete genome sequence of the Lentzea guizhouensis DHS C013.</title>
        <authorList>
            <person name="Cao C."/>
        </authorList>
    </citation>
    <scope>NUCLEOTIDE SEQUENCE [LARGE SCALE GENOMIC DNA]</scope>
    <source>
        <strain evidence="1 2">DHS C013</strain>
    </source>
</reference>
<proteinExistence type="predicted"/>
<evidence type="ECO:0000313" key="1">
    <source>
        <dbReference type="EMBL" id="ANZ39639.1"/>
    </source>
</evidence>
<protein>
    <submittedName>
        <fullName evidence="1">Uncharacterized protein</fullName>
    </submittedName>
</protein>
<accession>A0A1B2HPJ8</accession>
<keyword evidence="2" id="KW-1185">Reference proteome</keyword>
<dbReference type="Proteomes" id="UP000093053">
    <property type="component" value="Chromosome"/>
</dbReference>